<feature type="transmembrane region" description="Helical" evidence="8">
    <location>
        <begin position="174"/>
        <end position="195"/>
    </location>
</feature>
<feature type="transmembrane region" description="Helical" evidence="8">
    <location>
        <begin position="116"/>
        <end position="138"/>
    </location>
</feature>
<evidence type="ECO:0000256" key="5">
    <source>
        <dbReference type="ARBA" id="ARBA00022692"/>
    </source>
</evidence>
<dbReference type="FunFam" id="1.20.1250.20:FF:000218">
    <property type="entry name" value="facilitated trehalose transporter Tret1"/>
    <property type="match status" value="1"/>
</dbReference>
<name>A0A834JD11_VESGE</name>
<dbReference type="Proteomes" id="UP000617340">
    <property type="component" value="Unassembled WGS sequence"/>
</dbReference>
<accession>A0A834JD11</accession>
<feature type="transmembrane region" description="Helical" evidence="8">
    <location>
        <begin position="91"/>
        <end position="110"/>
    </location>
</feature>
<dbReference type="PANTHER" id="PTHR48021:SF46">
    <property type="entry name" value="MAJOR FACILITATOR SUPERFAMILY (MFS) PROFILE DOMAIN-CONTAINING PROTEIN"/>
    <property type="match status" value="1"/>
</dbReference>
<feature type="transmembrane region" description="Helical" evidence="8">
    <location>
        <begin position="361"/>
        <end position="385"/>
    </location>
</feature>
<organism evidence="10 11">
    <name type="scientific">Vespula germanica</name>
    <name type="common">German yellow jacket</name>
    <name type="synonym">Paravespula germanica</name>
    <dbReference type="NCBI Taxonomy" id="30212"/>
    <lineage>
        <taxon>Eukaryota</taxon>
        <taxon>Metazoa</taxon>
        <taxon>Ecdysozoa</taxon>
        <taxon>Arthropoda</taxon>
        <taxon>Hexapoda</taxon>
        <taxon>Insecta</taxon>
        <taxon>Pterygota</taxon>
        <taxon>Neoptera</taxon>
        <taxon>Endopterygota</taxon>
        <taxon>Hymenoptera</taxon>
        <taxon>Apocrita</taxon>
        <taxon>Aculeata</taxon>
        <taxon>Vespoidea</taxon>
        <taxon>Vespidae</taxon>
        <taxon>Vespinae</taxon>
        <taxon>Vespula</taxon>
    </lineage>
</organism>
<dbReference type="PANTHER" id="PTHR48021">
    <property type="match status" value="1"/>
</dbReference>
<evidence type="ECO:0000256" key="3">
    <source>
        <dbReference type="ARBA" id="ARBA00022475"/>
    </source>
</evidence>
<feature type="transmembrane region" description="Helical" evidence="8">
    <location>
        <begin position="21"/>
        <end position="42"/>
    </location>
</feature>
<protein>
    <recommendedName>
        <fullName evidence="9">Major facilitator superfamily (MFS) profile domain-containing protein</fullName>
    </recommendedName>
</protein>
<reference evidence="10" key="1">
    <citation type="journal article" date="2020" name="G3 (Bethesda)">
        <title>High-Quality Assemblies for Three Invasive Social Wasps from the &lt;i&gt;Vespula&lt;/i&gt; Genus.</title>
        <authorList>
            <person name="Harrop T.W.R."/>
            <person name="Guhlin J."/>
            <person name="McLaughlin G.M."/>
            <person name="Permina E."/>
            <person name="Stockwell P."/>
            <person name="Gilligan J."/>
            <person name="Le Lec M.F."/>
            <person name="Gruber M.A.M."/>
            <person name="Quinn O."/>
            <person name="Lovegrove M."/>
            <person name="Duncan E.J."/>
            <person name="Remnant E.J."/>
            <person name="Van Eeckhoven J."/>
            <person name="Graham B."/>
            <person name="Knapp R.A."/>
            <person name="Langford K.W."/>
            <person name="Kronenberg Z."/>
            <person name="Press M.O."/>
            <person name="Eacker S.M."/>
            <person name="Wilson-Rankin E.E."/>
            <person name="Purcell J."/>
            <person name="Lester P.J."/>
            <person name="Dearden P.K."/>
        </authorList>
    </citation>
    <scope>NUCLEOTIDE SEQUENCE</scope>
    <source>
        <strain evidence="10">Linc-1</strain>
    </source>
</reference>
<evidence type="ECO:0000256" key="6">
    <source>
        <dbReference type="ARBA" id="ARBA00022989"/>
    </source>
</evidence>
<gene>
    <name evidence="10" type="ORF">HZH68_014057</name>
</gene>
<evidence type="ECO:0000256" key="4">
    <source>
        <dbReference type="ARBA" id="ARBA00022597"/>
    </source>
</evidence>
<dbReference type="GO" id="GO:0022857">
    <property type="term" value="F:transmembrane transporter activity"/>
    <property type="evidence" value="ECO:0007669"/>
    <property type="project" value="InterPro"/>
</dbReference>
<dbReference type="InterPro" id="IPR036259">
    <property type="entry name" value="MFS_trans_sf"/>
</dbReference>
<sequence length="508" mass="57007">MNGKGDKGKYTSPHGSKIWEYLAIFVCTVLTLCIGILLGWNSPIVLLLLTPDSPIPVTVSDISTLAASMMFGQILAPLIDIFAIDKIGRKYTLLFCGLPLVLSWCLIIVAKSVTMLYVARFFSGISLRLGLMVIPIYLDEISSIKTRGVNGALLGITFNLGILSSYIIVPYLTITTTATIFLIPSICFVVFFSFMPESPYYLAMKGKTELAEIVLEKLRGKIDVSEELRTIVESLNNEEENNKTRSGSTLKDIFMIKGNRRAFLIILLMVICNHFSGYTTMLIYGQMIFKETSSKMSHYIANIIFGVTLLLSSVSMILIVHRLGRKPLIFVSGIMIGFCNLTIGSFFYVKDYINEDVSTYFLVPLIAFIMLLFFSNSISNLLFIMMSEIFSTEVKPLSFCIIGIANGLFGFKQAEQAVDWSVNFEERVNFSQVTPQKPDSRSSSIIGPKTIRFLGRKYESKRDKDRDRARECEVVQRIRFMIGWLESSWHDSVQCSVSSGSHCCPVEQ</sequence>
<comment type="caution">
    <text evidence="10">The sequence shown here is derived from an EMBL/GenBank/DDBJ whole genome shotgun (WGS) entry which is preliminary data.</text>
</comment>
<dbReference type="InterPro" id="IPR005828">
    <property type="entry name" value="MFS_sugar_transport-like"/>
</dbReference>
<feature type="transmembrane region" description="Helical" evidence="8">
    <location>
        <begin position="299"/>
        <end position="320"/>
    </location>
</feature>
<feature type="transmembrane region" description="Helical" evidence="8">
    <location>
        <begin position="150"/>
        <end position="168"/>
    </location>
</feature>
<evidence type="ECO:0000313" key="10">
    <source>
        <dbReference type="EMBL" id="KAF7385627.1"/>
    </source>
</evidence>
<feature type="transmembrane region" description="Helical" evidence="8">
    <location>
        <begin position="262"/>
        <end position="287"/>
    </location>
</feature>
<dbReference type="AlphaFoldDB" id="A0A834JD11"/>
<keyword evidence="7 8" id="KW-0472">Membrane</keyword>
<keyword evidence="3" id="KW-1003">Cell membrane</keyword>
<comment type="subcellular location">
    <subcellularLocation>
        <location evidence="1">Cell membrane</location>
        <topology evidence="1">Multi-pass membrane protein</topology>
    </subcellularLocation>
</comment>
<dbReference type="PROSITE" id="PS50850">
    <property type="entry name" value="MFS"/>
    <property type="match status" value="1"/>
</dbReference>
<evidence type="ECO:0000256" key="2">
    <source>
        <dbReference type="ARBA" id="ARBA00022448"/>
    </source>
</evidence>
<proteinExistence type="predicted"/>
<dbReference type="EMBL" id="JACSDZ010000016">
    <property type="protein sequence ID" value="KAF7385627.1"/>
    <property type="molecule type" value="Genomic_DNA"/>
</dbReference>
<keyword evidence="6 8" id="KW-1133">Transmembrane helix</keyword>
<evidence type="ECO:0000256" key="7">
    <source>
        <dbReference type="ARBA" id="ARBA00023136"/>
    </source>
</evidence>
<keyword evidence="2" id="KW-0813">Transport</keyword>
<dbReference type="SUPFAM" id="SSF103473">
    <property type="entry name" value="MFS general substrate transporter"/>
    <property type="match status" value="1"/>
</dbReference>
<evidence type="ECO:0000256" key="1">
    <source>
        <dbReference type="ARBA" id="ARBA00004651"/>
    </source>
</evidence>
<evidence type="ECO:0000256" key="8">
    <source>
        <dbReference type="SAM" id="Phobius"/>
    </source>
</evidence>
<feature type="transmembrane region" description="Helical" evidence="8">
    <location>
        <begin position="62"/>
        <end position="84"/>
    </location>
</feature>
<keyword evidence="4" id="KW-0762">Sugar transport</keyword>
<evidence type="ECO:0000313" key="11">
    <source>
        <dbReference type="Proteomes" id="UP000617340"/>
    </source>
</evidence>
<dbReference type="GO" id="GO:0005886">
    <property type="term" value="C:plasma membrane"/>
    <property type="evidence" value="ECO:0007669"/>
    <property type="project" value="UniProtKB-SubCell"/>
</dbReference>
<dbReference type="Pfam" id="PF00083">
    <property type="entry name" value="Sugar_tr"/>
    <property type="match status" value="1"/>
</dbReference>
<dbReference type="InterPro" id="IPR020846">
    <property type="entry name" value="MFS_dom"/>
</dbReference>
<evidence type="ECO:0000259" key="9">
    <source>
        <dbReference type="PROSITE" id="PS50850"/>
    </source>
</evidence>
<feature type="transmembrane region" description="Helical" evidence="8">
    <location>
        <begin position="327"/>
        <end position="349"/>
    </location>
</feature>
<dbReference type="InterPro" id="IPR050549">
    <property type="entry name" value="MFS_Trehalose_Transporter"/>
</dbReference>
<dbReference type="Gene3D" id="1.20.1250.20">
    <property type="entry name" value="MFS general substrate transporter like domains"/>
    <property type="match status" value="1"/>
</dbReference>
<keyword evidence="11" id="KW-1185">Reference proteome</keyword>
<keyword evidence="5 8" id="KW-0812">Transmembrane</keyword>
<feature type="domain" description="Major facilitator superfamily (MFS) profile" evidence="9">
    <location>
        <begin position="23"/>
        <end position="459"/>
    </location>
</feature>